<comment type="caution">
    <text evidence="1">The sequence shown here is derived from an EMBL/GenBank/DDBJ whole genome shotgun (WGS) entry which is preliminary data.</text>
</comment>
<name>A0ACB8RQ16_9AGAM</name>
<keyword evidence="2" id="KW-1185">Reference proteome</keyword>
<proteinExistence type="predicted"/>
<protein>
    <submittedName>
        <fullName evidence="1">Uncharacterized protein</fullName>
    </submittedName>
</protein>
<reference evidence="1" key="2">
    <citation type="journal article" date="2022" name="New Phytol.">
        <title>Evolutionary transition to the ectomycorrhizal habit in the genomes of a hyperdiverse lineage of mushroom-forming fungi.</title>
        <authorList>
            <person name="Looney B."/>
            <person name="Miyauchi S."/>
            <person name="Morin E."/>
            <person name="Drula E."/>
            <person name="Courty P.E."/>
            <person name="Kohler A."/>
            <person name="Kuo A."/>
            <person name="LaButti K."/>
            <person name="Pangilinan J."/>
            <person name="Lipzen A."/>
            <person name="Riley R."/>
            <person name="Andreopoulos W."/>
            <person name="He G."/>
            <person name="Johnson J."/>
            <person name="Nolan M."/>
            <person name="Tritt A."/>
            <person name="Barry K.W."/>
            <person name="Grigoriev I.V."/>
            <person name="Nagy L.G."/>
            <person name="Hibbett D."/>
            <person name="Henrissat B."/>
            <person name="Matheny P.B."/>
            <person name="Labbe J."/>
            <person name="Martin F.M."/>
        </authorList>
    </citation>
    <scope>NUCLEOTIDE SEQUENCE</scope>
    <source>
        <strain evidence="1">FP105234-sp</strain>
    </source>
</reference>
<reference evidence="1" key="1">
    <citation type="submission" date="2021-02" db="EMBL/GenBank/DDBJ databases">
        <authorList>
            <consortium name="DOE Joint Genome Institute"/>
            <person name="Ahrendt S."/>
            <person name="Looney B.P."/>
            <person name="Miyauchi S."/>
            <person name="Morin E."/>
            <person name="Drula E."/>
            <person name="Courty P.E."/>
            <person name="Chicoki N."/>
            <person name="Fauchery L."/>
            <person name="Kohler A."/>
            <person name="Kuo A."/>
            <person name="Labutti K."/>
            <person name="Pangilinan J."/>
            <person name="Lipzen A."/>
            <person name="Riley R."/>
            <person name="Andreopoulos W."/>
            <person name="He G."/>
            <person name="Johnson J."/>
            <person name="Barry K.W."/>
            <person name="Grigoriev I.V."/>
            <person name="Nagy L."/>
            <person name="Hibbett D."/>
            <person name="Henrissat B."/>
            <person name="Matheny P.B."/>
            <person name="Labbe J."/>
            <person name="Martin F."/>
        </authorList>
    </citation>
    <scope>NUCLEOTIDE SEQUENCE</scope>
    <source>
        <strain evidence="1">FP105234-sp</strain>
    </source>
</reference>
<gene>
    <name evidence="1" type="ORF">FA95DRAFT_1560784</name>
</gene>
<dbReference type="EMBL" id="MU275941">
    <property type="protein sequence ID" value="KAI0045816.1"/>
    <property type="molecule type" value="Genomic_DNA"/>
</dbReference>
<dbReference type="Proteomes" id="UP000814033">
    <property type="component" value="Unassembled WGS sequence"/>
</dbReference>
<evidence type="ECO:0000313" key="1">
    <source>
        <dbReference type="EMBL" id="KAI0045816.1"/>
    </source>
</evidence>
<evidence type="ECO:0000313" key="2">
    <source>
        <dbReference type="Proteomes" id="UP000814033"/>
    </source>
</evidence>
<organism evidence="1 2">
    <name type="scientific">Auriscalpium vulgare</name>
    <dbReference type="NCBI Taxonomy" id="40419"/>
    <lineage>
        <taxon>Eukaryota</taxon>
        <taxon>Fungi</taxon>
        <taxon>Dikarya</taxon>
        <taxon>Basidiomycota</taxon>
        <taxon>Agaricomycotina</taxon>
        <taxon>Agaricomycetes</taxon>
        <taxon>Russulales</taxon>
        <taxon>Auriscalpiaceae</taxon>
        <taxon>Auriscalpium</taxon>
    </lineage>
</organism>
<sequence>MQVQTPFDKRTALEINFAIRAVPSKVRPIGRCVTKERVGRQDVIRELGDGEEEQEEEEEKDEDEEEVEEGSEEDEHEEDEEDEEVAVVKAKPSRERIVQQLAKLYKQSPVHASGILAESFHLKVTRKGCEWDVDIKPQNAYVGRNTKAESRLRKLFNNAAISGYGDVLSQKTKVDAHVRDARDIPASEFSVSQSLLDTVSQLWGKNFGQEDVKAEPYKIHLYGPDGHFEAHRDTPETDLVGTFLVGLGDSTGNKHLELGLGATDWYRRGGTADELPSYAAHPCQWVAFYPDVPHRVTRIWQGYRAVIAFKVFRQAASLAAATPGALPAAAATSTAEPGNLAATKSGELERVKAVTDKLTAPFGLLLERKYCMGTERLNGLDAVVYEALATRDGHSAHLLPVVIKWSAEVYQNHEEGGFDMQTYTALVYPFTAAHVDAISRGDTSFGEIGKVDDPAASDESLAWLNRVSGTEGKRVPFYSMNLPASTFQWSHKHEDPVAHTGNESRPYSEDSIYLSYAVVLLADE</sequence>
<accession>A0ACB8RQ16</accession>